<dbReference type="PANTHER" id="PTHR32332">
    <property type="entry name" value="2-NITROPROPANE DIOXYGENASE"/>
    <property type="match status" value="1"/>
</dbReference>
<comment type="caution">
    <text evidence="5">The sequence shown here is derived from an EMBL/GenBank/DDBJ whole genome shotgun (WGS) entry which is preliminary data.</text>
</comment>
<name>A0AAE2W1P7_9RHOB</name>
<keyword evidence="5" id="KW-0503">Monooxygenase</keyword>
<dbReference type="SUPFAM" id="SSF51412">
    <property type="entry name" value="Inosine monophosphate dehydrogenase (IMPDH)"/>
    <property type="match status" value="1"/>
</dbReference>
<dbReference type="InterPro" id="IPR004136">
    <property type="entry name" value="NMO"/>
</dbReference>
<evidence type="ECO:0000256" key="1">
    <source>
        <dbReference type="ARBA" id="ARBA00022630"/>
    </source>
</evidence>
<dbReference type="GO" id="GO:0018580">
    <property type="term" value="F:nitronate monooxygenase activity"/>
    <property type="evidence" value="ECO:0007669"/>
    <property type="project" value="InterPro"/>
</dbReference>
<keyword evidence="6" id="KW-1185">Reference proteome</keyword>
<dbReference type="AlphaFoldDB" id="A0AAE2W1P7"/>
<dbReference type="RefSeq" id="WP_203243219.1">
    <property type="nucleotide sequence ID" value="NZ_JAFBRI010000006.1"/>
</dbReference>
<dbReference type="PANTHER" id="PTHR32332:SF20">
    <property type="entry name" value="2-NITROPROPANE DIOXYGENASE-LIKE PROTEIN"/>
    <property type="match status" value="1"/>
</dbReference>
<proteinExistence type="predicted"/>
<gene>
    <name evidence="5" type="ORF">JQV55_17905</name>
</gene>
<dbReference type="Pfam" id="PF03060">
    <property type="entry name" value="NMO"/>
    <property type="match status" value="1"/>
</dbReference>
<evidence type="ECO:0000256" key="4">
    <source>
        <dbReference type="SAM" id="MobiDB-lite"/>
    </source>
</evidence>
<dbReference type="CDD" id="cd04730">
    <property type="entry name" value="NPD_like"/>
    <property type="match status" value="1"/>
</dbReference>
<evidence type="ECO:0000313" key="6">
    <source>
        <dbReference type="Proteomes" id="UP000732193"/>
    </source>
</evidence>
<evidence type="ECO:0000313" key="5">
    <source>
        <dbReference type="EMBL" id="MBM1715447.1"/>
    </source>
</evidence>
<sequence length="325" mass="33847">MDALETDKPILSAPMAGAAGPELVAAVCNAGGYGVIPLWGNSVDQVSAGIDELRALTDRNFAVNLNLSFPYKDQLEACIDKGVHGVSLFWGMEPSAIARAKAAGLVVLVSVGCADEARIAADAGADVIVAQGWEAGGHVWGQVSTMALVPAVVDAVEIPVVAAGGIADGRGMAAALMLGASGVWIGTRFLASSEATIHSDYRARILQASEADTQWSHDLYDVGWPAAPHRALSNSTSKAWADAGCSAPGNRPNEKELIGQRPNGDPVERYQSYTPLPQTVGDVEAMSLWSGQGVSLVREIMPAADIVEEIYLDAKKSLQAGDVLS</sequence>
<keyword evidence="2" id="KW-0288">FMN</keyword>
<feature type="region of interest" description="Disordered" evidence="4">
    <location>
        <begin position="243"/>
        <end position="266"/>
    </location>
</feature>
<evidence type="ECO:0000256" key="3">
    <source>
        <dbReference type="ARBA" id="ARBA00023002"/>
    </source>
</evidence>
<dbReference type="EMBL" id="JAFBRM010000006">
    <property type="protein sequence ID" value="MBM1715447.1"/>
    <property type="molecule type" value="Genomic_DNA"/>
</dbReference>
<keyword evidence="1" id="KW-0285">Flavoprotein</keyword>
<protein>
    <submittedName>
        <fullName evidence="5">Nitronate monooxygenase</fullName>
    </submittedName>
</protein>
<reference evidence="5 6" key="1">
    <citation type="submission" date="2021-01" db="EMBL/GenBank/DDBJ databases">
        <title>Diatom-associated Roseobacters Show Island Model of Population Structure.</title>
        <authorList>
            <person name="Qu L."/>
            <person name="Feng X."/>
            <person name="Chen Y."/>
            <person name="Li L."/>
            <person name="Wang X."/>
            <person name="Hu Z."/>
            <person name="Wang H."/>
            <person name="Luo H."/>
        </authorList>
    </citation>
    <scope>NUCLEOTIDE SEQUENCE [LARGE SCALE GENOMIC DNA]</scope>
    <source>
        <strain evidence="5 6">TR60-84</strain>
    </source>
</reference>
<dbReference type="InterPro" id="IPR013785">
    <property type="entry name" value="Aldolase_TIM"/>
</dbReference>
<dbReference type="Proteomes" id="UP000732193">
    <property type="component" value="Unassembled WGS sequence"/>
</dbReference>
<dbReference type="Gene3D" id="3.20.20.70">
    <property type="entry name" value="Aldolase class I"/>
    <property type="match status" value="1"/>
</dbReference>
<evidence type="ECO:0000256" key="2">
    <source>
        <dbReference type="ARBA" id="ARBA00022643"/>
    </source>
</evidence>
<organism evidence="5 6">
    <name type="scientific">Sulfitobacter geojensis</name>
    <dbReference type="NCBI Taxonomy" id="1342299"/>
    <lineage>
        <taxon>Bacteria</taxon>
        <taxon>Pseudomonadati</taxon>
        <taxon>Pseudomonadota</taxon>
        <taxon>Alphaproteobacteria</taxon>
        <taxon>Rhodobacterales</taxon>
        <taxon>Roseobacteraceae</taxon>
        <taxon>Sulfitobacter</taxon>
    </lineage>
</organism>
<keyword evidence="3" id="KW-0560">Oxidoreductase</keyword>
<accession>A0AAE2W1P7</accession>